<dbReference type="GO" id="GO:0004483">
    <property type="term" value="F:methyltransferase cap1 activity"/>
    <property type="evidence" value="ECO:0007669"/>
    <property type="project" value="UniProtKB-UniRule"/>
</dbReference>
<evidence type="ECO:0000259" key="12">
    <source>
        <dbReference type="PROSITE" id="PS50174"/>
    </source>
</evidence>
<dbReference type="Gene3D" id="3.40.50.12760">
    <property type="match status" value="2"/>
</dbReference>
<comment type="subunit">
    <text evidence="2">Interacts with POLR2A (via C-terminus).</text>
</comment>
<dbReference type="GO" id="GO:0032259">
    <property type="term" value="P:methylation"/>
    <property type="evidence" value="ECO:0007669"/>
    <property type="project" value="UniProtKB-KW"/>
</dbReference>
<dbReference type="Pfam" id="PF01585">
    <property type="entry name" value="G-patch"/>
    <property type="match status" value="1"/>
</dbReference>
<dbReference type="InterPro" id="IPR001202">
    <property type="entry name" value="WW_dom"/>
</dbReference>
<dbReference type="PROSITE" id="PS50174">
    <property type="entry name" value="G_PATCH"/>
    <property type="match status" value="1"/>
</dbReference>
<dbReference type="AlphaFoldDB" id="A0A6I8NIF9"/>
<evidence type="ECO:0000256" key="2">
    <source>
        <dbReference type="ARBA" id="ARBA00011551"/>
    </source>
</evidence>
<keyword evidence="5 10" id="KW-0489">Methyltransferase</keyword>
<evidence type="ECO:0000256" key="6">
    <source>
        <dbReference type="ARBA" id="ARBA00022664"/>
    </source>
</evidence>
<dbReference type="Proteomes" id="UP000002279">
    <property type="component" value="Unplaced"/>
</dbReference>
<dbReference type="GO" id="GO:0006370">
    <property type="term" value="P:7-methylguanosine mRNA capping"/>
    <property type="evidence" value="ECO:0007669"/>
    <property type="project" value="UniProtKB-UniRule"/>
</dbReference>
<keyword evidence="8 10" id="KW-0506">mRNA capping</keyword>
<proteinExistence type="predicted"/>
<organism evidence="14 15">
    <name type="scientific">Ornithorhynchus anatinus</name>
    <name type="common">Duckbill platypus</name>
    <dbReference type="NCBI Taxonomy" id="9258"/>
    <lineage>
        <taxon>Eukaryota</taxon>
        <taxon>Metazoa</taxon>
        <taxon>Chordata</taxon>
        <taxon>Craniata</taxon>
        <taxon>Vertebrata</taxon>
        <taxon>Euteleostomi</taxon>
        <taxon>Mammalia</taxon>
        <taxon>Monotremata</taxon>
        <taxon>Ornithorhynchidae</taxon>
        <taxon>Ornithorhynchus</taxon>
    </lineage>
</organism>
<dbReference type="GO" id="GO:0005634">
    <property type="term" value="C:nucleus"/>
    <property type="evidence" value="ECO:0007669"/>
    <property type="project" value="UniProtKB-SubCell"/>
</dbReference>
<dbReference type="Pfam" id="PF01728">
    <property type="entry name" value="FtsJ"/>
    <property type="match status" value="1"/>
</dbReference>
<evidence type="ECO:0000256" key="4">
    <source>
        <dbReference type="ARBA" id="ARBA00021136"/>
    </source>
</evidence>
<dbReference type="FunFam" id="3.30.470.30:FF:000006">
    <property type="entry name" value="Cap methyltransferase 1"/>
    <property type="match status" value="1"/>
</dbReference>
<evidence type="ECO:0000256" key="10">
    <source>
        <dbReference type="RuleBase" id="RU368012"/>
    </source>
</evidence>
<keyword evidence="10" id="KW-0808">Transferase</keyword>
<dbReference type="EC" id="2.1.1.57" evidence="3 10"/>
<dbReference type="SUPFAM" id="SSF53335">
    <property type="entry name" value="S-adenosyl-L-methionine-dependent methyltransferases"/>
    <property type="match status" value="1"/>
</dbReference>
<comment type="subcellular location">
    <subcellularLocation>
        <location evidence="10">Nucleus</location>
    </subcellularLocation>
</comment>
<reference evidence="14" key="2">
    <citation type="submission" date="2025-09" db="UniProtKB">
        <authorList>
            <consortium name="Ensembl"/>
        </authorList>
    </citation>
    <scope>IDENTIFICATION</scope>
    <source>
        <strain evidence="14">Glennie</strain>
    </source>
</reference>
<evidence type="ECO:0000256" key="3">
    <source>
        <dbReference type="ARBA" id="ARBA00011923"/>
    </source>
</evidence>
<dbReference type="Bgee" id="ENSOANG00000013822">
    <property type="expression patterns" value="Expressed in fibroblast and 7 other cell types or tissues"/>
</dbReference>
<dbReference type="SMART" id="SM00443">
    <property type="entry name" value="G_patch"/>
    <property type="match status" value="1"/>
</dbReference>
<keyword evidence="15" id="KW-1185">Reference proteome</keyword>
<dbReference type="InterPro" id="IPR000467">
    <property type="entry name" value="G_patch_dom"/>
</dbReference>
<dbReference type="InterPro" id="IPR029063">
    <property type="entry name" value="SAM-dependent_MTases_sf"/>
</dbReference>
<comment type="function">
    <text evidence="10">S-adenosyl-L-methionine-dependent methyltransferase that mediates RNA cap1 2'-O-ribose methylation to the 5'-cap structure of RNAs. Methylates the ribose of the first nucleotide of a m(7)GpppG-capped mRNA to produce m(7)GpppNmp (cap1).</text>
</comment>
<dbReference type="GO" id="GO:0003676">
    <property type="term" value="F:nucleic acid binding"/>
    <property type="evidence" value="ECO:0007669"/>
    <property type="project" value="UniProtKB-UniRule"/>
</dbReference>
<keyword evidence="7 10" id="KW-0949">S-adenosyl-L-methionine</keyword>
<evidence type="ECO:0000256" key="1">
    <source>
        <dbReference type="ARBA" id="ARBA00002664"/>
    </source>
</evidence>
<dbReference type="Gene3D" id="3.30.470.30">
    <property type="entry name" value="DNA ligase/mRNA capping enzyme"/>
    <property type="match status" value="1"/>
</dbReference>
<dbReference type="Ensembl" id="ENSOANT00000047623.1">
    <property type="protein sequence ID" value="ENSOANP00000040489.1"/>
    <property type="gene ID" value="ENSOANG00000013822.4"/>
</dbReference>
<evidence type="ECO:0000256" key="7">
    <source>
        <dbReference type="ARBA" id="ARBA00022691"/>
    </source>
</evidence>
<reference evidence="14" key="1">
    <citation type="submission" date="2025-08" db="UniProtKB">
        <authorList>
            <consortium name="Ensembl"/>
        </authorList>
    </citation>
    <scope>IDENTIFICATION</scope>
    <source>
        <strain evidence="14">Glennie</strain>
    </source>
</reference>
<dbReference type="PROSITE" id="PS01159">
    <property type="entry name" value="WW_DOMAIN_1"/>
    <property type="match status" value="1"/>
</dbReference>
<gene>
    <name evidence="14" type="primary">CMTR1</name>
</gene>
<feature type="region of interest" description="Disordered" evidence="11">
    <location>
        <begin position="1"/>
        <end position="69"/>
    </location>
</feature>
<dbReference type="PANTHER" id="PTHR16121:SF0">
    <property type="entry name" value="CAP-SPECIFIC MRNA (NUCLEOSIDE-2'-O-)-METHYLTRANSFERASE 1"/>
    <property type="match status" value="1"/>
</dbReference>
<evidence type="ECO:0000256" key="5">
    <source>
        <dbReference type="ARBA" id="ARBA00022603"/>
    </source>
</evidence>
<dbReference type="InterPro" id="IPR025816">
    <property type="entry name" value="RrmJ-type_MeTrfase"/>
</dbReference>
<comment type="function">
    <text evidence="1">S-adenosyl-L-methionine-dependent methyltransferase that mediates mRNA cap1 2'-O-ribose methylation to the 5'-cap structure of mRNAs. Methylates the ribose of the first nucleotide of a m(7)GpppG-capped mRNA and small nuclear RNA (snRNA) to produce m(7)GpppRm (cap1). Displays a preference for cap0 transcripts. Cap1 modification is linked to higher levels of translation. May be involved in the interferon response pathway.</text>
</comment>
<dbReference type="GeneTree" id="ENSGT00940000157172"/>
<evidence type="ECO:0000256" key="9">
    <source>
        <dbReference type="ARBA" id="ARBA00049042"/>
    </source>
</evidence>
<feature type="domain" description="G-patch" evidence="12">
    <location>
        <begin position="87"/>
        <end position="133"/>
    </location>
</feature>
<name>A0A6I8NIF9_ORNAN</name>
<feature type="domain" description="RrmJ-type SAM-dependent 2'-O-MTase" evidence="13">
    <location>
        <begin position="302"/>
        <end position="423"/>
    </location>
</feature>
<evidence type="ECO:0000256" key="8">
    <source>
        <dbReference type="ARBA" id="ARBA00023042"/>
    </source>
</evidence>
<sequence>MKRRRDDDFSSPQKKQKKRVAELGLTLSSTSDDEPPPPGNHATRESSTSTSGSESESEEKRPVFGSFGHDFQVDSLTQGTSSRYSMYNSVSQKLMAKMGFREGQGLGKYSQGRKDIVETSNQKGRRGLGLTLKGFDQELNVDWRDEPEPSASEQVSWFPECTTEIPDTQEMTEWMTVGKRKMIIEDETEFCGEDLLHSMLQCKSVFDVLDKEEMRRARTRANPYEMIHGVFFLNRSAGGRPSPALLALPLPPRTPASQPAGRSRPFFPLLAPFQGGDEDGQHRFRVRSHVYEPQRLSWGEGGIEGDGDITRPENITAFRNFVLDNTDRKGVHFLMADGGFSVKGQHNLQEILSKQLLLCQFLTGLSLVRTGGHFICKSFDLFTPFSVGLLYLLYCCFERVSLFKPVTSRPANSERYVVCKSLKSGIDDVREYLFMVNIKLNQLRGTDLDVNLVVPLEVIKGDHEFTDYMIRSNESHCSVQIKALAKIHAFVQDTTLSEPRQAEIRKECLQLWGIPDQARVAPSPSDPKSKFFELIQGADMDIFSYKPTPLNPKTLEKIRPVLDYRCMVSGSEAKFLIGLGKSQIYTWGGRQSDRWTKLDLKTELPRDTLLSVEIVHELKGEGKAQRKISAIHILDVLVLNGNDVREQHFNQRIHLAEKFVKAVSKPSRPDMNPIRVKEVYRLEEMEKIFLRLEMKIIKGSYNMPRLSYTGRDDRHFVPTGLYIVRTVNDPWTMGFSRTSKRKFFFNKSAKVSTYDLPLDSIAPFHICYFRRLFWEWREGVRVHDSQKRQDPETLSKEDVLSFIQAHAP</sequence>
<dbReference type="PROSITE" id="PS51613">
    <property type="entry name" value="SAM_MT_RRMJ"/>
    <property type="match status" value="1"/>
</dbReference>
<evidence type="ECO:0000313" key="15">
    <source>
        <dbReference type="Proteomes" id="UP000002279"/>
    </source>
</evidence>
<dbReference type="GO" id="GO:0016556">
    <property type="term" value="P:mRNA modification"/>
    <property type="evidence" value="ECO:0007669"/>
    <property type="project" value="UniProtKB-UniRule"/>
</dbReference>
<protein>
    <recommendedName>
        <fullName evidence="4 10">Cap-specific mRNA (nucleoside-2'-O-)-methyltransferase 1</fullName>
        <ecNumber evidence="3 10">2.1.1.57</ecNumber>
    </recommendedName>
    <alternativeName>
        <fullName evidence="10">Cap1 2'O-ribose methyltransferase 1</fullName>
    </alternativeName>
</protein>
<dbReference type="InterPro" id="IPR050851">
    <property type="entry name" value="mRNA_Cap_2O-Ribose_MeTrfase"/>
</dbReference>
<evidence type="ECO:0000313" key="14">
    <source>
        <dbReference type="Ensembl" id="ENSOANP00000040489.1"/>
    </source>
</evidence>
<keyword evidence="10" id="KW-0539">Nucleus</keyword>
<feature type="compositionally biased region" description="Low complexity" evidence="11">
    <location>
        <begin position="45"/>
        <end position="54"/>
    </location>
</feature>
<keyword evidence="6 10" id="KW-0507">mRNA processing</keyword>
<comment type="catalytic activity">
    <reaction evidence="9 10">
        <text>a 5'-end (N(7)-methyl 5'-triphosphoguanosine)-ribonucleoside in mRNA + S-adenosyl-L-methionine = a 5'-end (N(7)-methyl 5'-triphosphoguanosine)-(2'-O-methyl-ribonucleoside) in mRNA + S-adenosyl-L-homocysteine + H(+)</text>
        <dbReference type="Rhea" id="RHEA:67020"/>
        <dbReference type="Rhea" id="RHEA-COMP:17167"/>
        <dbReference type="Rhea" id="RHEA-COMP:17168"/>
        <dbReference type="ChEBI" id="CHEBI:15378"/>
        <dbReference type="ChEBI" id="CHEBI:57856"/>
        <dbReference type="ChEBI" id="CHEBI:59789"/>
        <dbReference type="ChEBI" id="CHEBI:156461"/>
        <dbReference type="ChEBI" id="CHEBI:167609"/>
        <dbReference type="EC" id="2.1.1.57"/>
    </reaction>
</comment>
<accession>A0A6I8NIF9</accession>
<dbReference type="PANTHER" id="PTHR16121">
    <property type="entry name" value="CAP-SPECIFIC MRNA (NUCLEOSIDE-2'-O-)-METHYLTRANSFERASE 1-RELATED"/>
    <property type="match status" value="1"/>
</dbReference>
<dbReference type="InterPro" id="IPR002877">
    <property type="entry name" value="RNA_MeTrfase_FtsJ_dom"/>
</dbReference>
<evidence type="ECO:0000259" key="13">
    <source>
        <dbReference type="PROSITE" id="PS51613"/>
    </source>
</evidence>
<evidence type="ECO:0000256" key="11">
    <source>
        <dbReference type="SAM" id="MobiDB-lite"/>
    </source>
</evidence>